<proteinExistence type="predicted"/>
<dbReference type="Pfam" id="PF06013">
    <property type="entry name" value="WXG100"/>
    <property type="match status" value="1"/>
</dbReference>
<dbReference type="InterPro" id="IPR010310">
    <property type="entry name" value="T7SS_ESAT-6-like"/>
</dbReference>
<protein>
    <submittedName>
        <fullName evidence="2">Uncharacterized protein</fullName>
    </submittedName>
</protein>
<evidence type="ECO:0000313" key="2">
    <source>
        <dbReference type="EMBL" id="GGK78795.1"/>
    </source>
</evidence>
<feature type="region of interest" description="Disordered" evidence="1">
    <location>
        <begin position="1449"/>
        <end position="1469"/>
    </location>
</feature>
<dbReference type="Gene3D" id="1.10.287.1060">
    <property type="entry name" value="ESAT-6-like"/>
    <property type="match status" value="1"/>
</dbReference>
<dbReference type="EMBL" id="BMMX01000002">
    <property type="protein sequence ID" value="GGK78795.1"/>
    <property type="molecule type" value="Genomic_DNA"/>
</dbReference>
<comment type="caution">
    <text evidence="2">The sequence shown here is derived from an EMBL/GenBank/DDBJ whole genome shotgun (WGS) entry which is preliminary data.</text>
</comment>
<accession>A0A8J3BX30</accession>
<dbReference type="InterPro" id="IPR036689">
    <property type="entry name" value="ESAT-6-like_sf"/>
</dbReference>
<dbReference type="SUPFAM" id="SSF140453">
    <property type="entry name" value="EsxAB dimer-like"/>
    <property type="match status" value="1"/>
</dbReference>
<reference evidence="2" key="1">
    <citation type="journal article" date="2014" name="Int. J. Syst. Evol. Microbiol.">
        <title>Complete genome sequence of Corynebacterium casei LMG S-19264T (=DSM 44701T), isolated from a smear-ripened cheese.</title>
        <authorList>
            <consortium name="US DOE Joint Genome Institute (JGI-PGF)"/>
            <person name="Walter F."/>
            <person name="Albersmeier A."/>
            <person name="Kalinowski J."/>
            <person name="Ruckert C."/>
        </authorList>
    </citation>
    <scope>NUCLEOTIDE SEQUENCE</scope>
    <source>
        <strain evidence="2">CGMCC 4.7299</strain>
    </source>
</reference>
<evidence type="ECO:0000256" key="1">
    <source>
        <dbReference type="SAM" id="MobiDB-lite"/>
    </source>
</evidence>
<gene>
    <name evidence="2" type="ORF">GCM10012284_10870</name>
</gene>
<keyword evidence="3" id="KW-1185">Reference proteome</keyword>
<sequence length="1886" mass="203213">MPVRLGGFLASNSASPPIEERIVPEPAPTAKPVDGATPALAVLPDEATRSAAASPTPYVGPVSTEMHRTVHGRDEAATTQVSNDGVTVVRNADGTVTREELPDGTVFDRFDAEGKPTHGSVPGKGGPSAVDIAYHGDGESTWTYHDHGKQTVVTRHGDHVVREKLPDGTVFDRFNADGKPTHGSVPGKGGPSAVDIAYHGDGESTWTYHDHGKQTVITRHGDHVVREKLPDGTVFDRFNADGKPTHGSVPGKGGPSAVDIAYHGDGESTWTYHHGGEQTVITRHGDHVVREKLPDGTVFDHFNADGKPTHGSVPGKGGPSAVDIAYHGHGESTWTYHHGGKQTVITRHGDHVVREELPDGTVFDRFNADGKPTHGSVPGKHGPSAVDIAYHGDGESTWTYHDHGRQTVITRHGDHVVREKLPDGTVFDRFNADGKPTHGSVPGKHGPSAVDIAYHGDGESTWTYHHGGKQTVITRHGDHVVREKLPDGTVFDRFNADGKPTHGSVPGKGGPSAVDIAYHGHGESTWTYHHGGKQTVITRHGDHVVREKLPDGTVFDHFNADGKPTHGSVPGKHGPSAVDIAYHGNGESTWTYHDHGRQTVITRHGDHVVREKLPDGTVFDRFNADGKPTHGSVPGKHGPSAVDIAYHGHGESTWTYHHGGKQTVITRHGDHVVREKLPDGTVFDHFNADGKPTHGSVPGKGGPSAVDIAYHGDGESTWTYHHGGKQTVITRHGDHVVREKLPDGTVFDHFNADGKPTHGSVPGKGGASEVDVAYRHDTSVWTYHDHGKQTVVTRHGDHVVREKLPDGTVFDRFNADGKPTHGSVPGKGGPSAVDVAYHGNGESTWTYHHGGEQTVITRHGDHVVREKLPDGTVFDRFNADGKPTHGSVPGKGGPSAVDVAYHGNGESTWTYHHGGEQTVITRHGDHVVREKLPDGTVFDHFNADGKPTHGSVPGKGGPSAVDIAYHGHGESTWTYHDHGRQTVITRHGDHVVREKLPDGTVFDRFNADGKPTHGSVPGKHGPSAVDIAYHGHGESTWTYHHGGKQTVITRHGDHVVREKLPDGTVFDHFNAEGQPTHGSVPGKHGPSAVDIAYHGNGESTWTYHDHGRQTVITRHGDHVVREKLPDGTVFDRFNADGKPTHGSVPGKGGASEVDVAYRHDTSVWTYHDHGKQTVVTRHGDHVVREELPDGTVFDRFNADGKPTHGSVPGKGGPSAVDIAYHGDGESTWTYHDHGKQTVIKRHGDHVAREELPDGTVFDRFNADGKPTHGSVPGKGGPSAVDIAHHGDGESTWTYHHGGKQTVITRHGDHVVREKLPDGTVFDRFNADGKPTHGSVPGKHGPSAVDIAHHGDGESTWTYHHGGKQTVITRHGDDVVREKLPDGTVFDRFNAEGKPTHGSVPGKGGPSAVDIAYHGDGESTWTYHHGGKQTVITRHGDDVVREKLPDGTVFDRFNADGKPTHGSVPGKGGASEVDVAYRHDTSVWTYHDHGKQTVITRHGDDVVREKLPDGTVFDRFNAEGKPTHGSVPGKGGPTPVDIAYHGGGTSTWTYHEGSGPDTVVTKNAHGDVTRMVADGWTFDRFDDHGRPVSGFKTSDDQQTVSVRYTGDGGSIWTVVDGDQKTILTKDADGNPLRLVSGGWTYTDFDGQGRPVSGFRTGDPSRTITIDYRPGGGSVWHYGGGVTVVRNGKGDVVRMRSHGWTYDKFDDKGRPTHGRINGGDRTVTIRYDHGQIAYFYTSKSGKTTILVTDRQGHPIAQIAGGKTIQYAVEIPKLLEATHKVGKEREHIRQCVATLKDHLNAIMRNWNSPAGHNFEEVARRFNSTAADLIEVLDRSVDSMRKSYDNYLAAEGGTLKGIAGIDVNLGKLREQAQRIGGDGSPVSPKKSVQV</sequence>
<evidence type="ECO:0000313" key="3">
    <source>
        <dbReference type="Proteomes" id="UP000656042"/>
    </source>
</evidence>
<reference evidence="2" key="2">
    <citation type="submission" date="2020-09" db="EMBL/GenBank/DDBJ databases">
        <authorList>
            <person name="Sun Q."/>
            <person name="Zhou Y."/>
        </authorList>
    </citation>
    <scope>NUCLEOTIDE SEQUENCE</scope>
    <source>
        <strain evidence="2">CGMCC 4.7299</strain>
    </source>
</reference>
<organism evidence="2 3">
    <name type="scientific">Mangrovihabitans endophyticus</name>
    <dbReference type="NCBI Taxonomy" id="1751298"/>
    <lineage>
        <taxon>Bacteria</taxon>
        <taxon>Bacillati</taxon>
        <taxon>Actinomycetota</taxon>
        <taxon>Actinomycetes</taxon>
        <taxon>Micromonosporales</taxon>
        <taxon>Micromonosporaceae</taxon>
        <taxon>Mangrovihabitans</taxon>
    </lineage>
</organism>
<name>A0A8J3BX30_9ACTN</name>
<dbReference type="Proteomes" id="UP000656042">
    <property type="component" value="Unassembled WGS sequence"/>
</dbReference>